<reference evidence="1 2" key="1">
    <citation type="journal article" date="2019" name="Sci. Rep.">
        <title>Orb-weaving spider Araneus ventricosus genome elucidates the spidroin gene catalogue.</title>
        <authorList>
            <person name="Kono N."/>
            <person name="Nakamura H."/>
            <person name="Ohtoshi R."/>
            <person name="Moran D.A.P."/>
            <person name="Shinohara A."/>
            <person name="Yoshida Y."/>
            <person name="Fujiwara M."/>
            <person name="Mori M."/>
            <person name="Tomita M."/>
            <person name="Arakawa K."/>
        </authorList>
    </citation>
    <scope>NUCLEOTIDE SEQUENCE [LARGE SCALE GENOMIC DNA]</scope>
</reference>
<accession>A0A4Y2TR44</accession>
<organism evidence="1 2">
    <name type="scientific">Araneus ventricosus</name>
    <name type="common">Orbweaver spider</name>
    <name type="synonym">Epeira ventricosa</name>
    <dbReference type="NCBI Taxonomy" id="182803"/>
    <lineage>
        <taxon>Eukaryota</taxon>
        <taxon>Metazoa</taxon>
        <taxon>Ecdysozoa</taxon>
        <taxon>Arthropoda</taxon>
        <taxon>Chelicerata</taxon>
        <taxon>Arachnida</taxon>
        <taxon>Araneae</taxon>
        <taxon>Araneomorphae</taxon>
        <taxon>Entelegynae</taxon>
        <taxon>Araneoidea</taxon>
        <taxon>Araneidae</taxon>
        <taxon>Araneus</taxon>
    </lineage>
</organism>
<comment type="caution">
    <text evidence="1">The sequence shown here is derived from an EMBL/GenBank/DDBJ whole genome shotgun (WGS) entry which is preliminary data.</text>
</comment>
<dbReference type="EMBL" id="BGPR01030534">
    <property type="protein sequence ID" value="GBO03109.1"/>
    <property type="molecule type" value="Genomic_DNA"/>
</dbReference>
<evidence type="ECO:0000313" key="2">
    <source>
        <dbReference type="Proteomes" id="UP000499080"/>
    </source>
</evidence>
<dbReference type="AlphaFoldDB" id="A0A4Y2TR44"/>
<proteinExistence type="predicted"/>
<dbReference type="Proteomes" id="UP000499080">
    <property type="component" value="Unassembled WGS sequence"/>
</dbReference>
<gene>
    <name evidence="1" type="ORF">AVEN_244248_1</name>
</gene>
<protein>
    <submittedName>
        <fullName evidence="1">Uncharacterized protein</fullName>
    </submittedName>
</protein>
<sequence length="91" mass="10382">MSTAASLPLQKKCCTWPRLPTKRKELLRTYVTGGSCEERHLTHMLYHQKYPTLPVSTENNILKSGHDSISCSKTIDPNFLATSVKLKKHRE</sequence>
<evidence type="ECO:0000313" key="1">
    <source>
        <dbReference type="EMBL" id="GBO03109.1"/>
    </source>
</evidence>
<name>A0A4Y2TR44_ARAVE</name>
<keyword evidence="2" id="KW-1185">Reference proteome</keyword>